<evidence type="ECO:0000259" key="7">
    <source>
        <dbReference type="PROSITE" id="PS50927"/>
    </source>
</evidence>
<protein>
    <recommendedName>
        <fullName evidence="2">non-specific serine/threonine protein kinase</fullName>
        <ecNumber evidence="2">2.7.11.1</ecNumber>
    </recommendedName>
</protein>
<evidence type="ECO:0000256" key="5">
    <source>
        <dbReference type="ARBA" id="ARBA00048679"/>
    </source>
</evidence>
<gene>
    <name evidence="8" type="primary">gb14246</name>
    <name evidence="8" type="ORF">PR202_gb14246</name>
</gene>
<reference evidence="8" key="1">
    <citation type="journal article" date="2018" name="DNA Res.">
        <title>Multiple hybrid de novo genome assembly of finger millet, an orphan allotetraploid crop.</title>
        <authorList>
            <person name="Hatakeyama M."/>
            <person name="Aluri S."/>
            <person name="Balachadran M.T."/>
            <person name="Sivarajan S.R."/>
            <person name="Patrignani A."/>
            <person name="Gruter S."/>
            <person name="Poveda L."/>
            <person name="Shimizu-Inatsugi R."/>
            <person name="Baeten J."/>
            <person name="Francoijs K.J."/>
            <person name="Nataraja K.N."/>
            <person name="Reddy Y.A.N."/>
            <person name="Phadnis S."/>
            <person name="Ravikumar R.L."/>
            <person name="Schlapbach R."/>
            <person name="Sreeman S.M."/>
            <person name="Shimizu K.K."/>
        </authorList>
    </citation>
    <scope>NUCLEOTIDE SEQUENCE</scope>
</reference>
<feature type="domain" description="Bulb-type lectin" evidence="7">
    <location>
        <begin position="36"/>
        <end position="160"/>
    </location>
</feature>
<dbReference type="GO" id="GO:0004674">
    <property type="term" value="F:protein serine/threonine kinase activity"/>
    <property type="evidence" value="ECO:0007669"/>
    <property type="project" value="UniProtKB-EC"/>
</dbReference>
<evidence type="ECO:0000256" key="2">
    <source>
        <dbReference type="ARBA" id="ARBA00012513"/>
    </source>
</evidence>
<keyword evidence="6" id="KW-0732">Signal</keyword>
<sequence>MGATTIRFVNIHQALTVPVLLLMIVRASIAVGNNVSDMLYNDGNITDGKTLVSAGGTFTLGFFSPTGVPTKRYLGIWFSADANVVCWVANRDNPLNTTTGVLVISDTGSLVLLNRGSGHTHTTWSSSSNPTQPLLRWPRSCSSPAILWCAMSRAAATRFGFGNRSITRPTPCLREKLKAGQEPADRPMTRRRGTSYRRVMDTKGLPDCVSWKHVRREKVPHGPLERAMHG</sequence>
<evidence type="ECO:0000256" key="4">
    <source>
        <dbReference type="ARBA" id="ARBA00047899"/>
    </source>
</evidence>
<reference evidence="8" key="2">
    <citation type="submission" date="2021-12" db="EMBL/GenBank/DDBJ databases">
        <title>Resequencing data analysis of finger millet.</title>
        <authorList>
            <person name="Hatakeyama M."/>
            <person name="Aluri S."/>
            <person name="Balachadran M.T."/>
            <person name="Sivarajan S.R."/>
            <person name="Poveda L."/>
            <person name="Shimizu-Inatsugi R."/>
            <person name="Schlapbach R."/>
            <person name="Sreeman S.M."/>
            <person name="Shimizu K.K."/>
        </authorList>
    </citation>
    <scope>NUCLEOTIDE SEQUENCE</scope>
</reference>
<keyword evidence="3" id="KW-0675">Receptor</keyword>
<dbReference type="SMART" id="SM00108">
    <property type="entry name" value="B_lectin"/>
    <property type="match status" value="1"/>
</dbReference>
<comment type="subcellular location">
    <subcellularLocation>
        <location evidence="1">Membrane</location>
        <topology evidence="1">Single-pass type I membrane protein</topology>
    </subcellularLocation>
</comment>
<dbReference type="Proteomes" id="UP001054889">
    <property type="component" value="Unassembled WGS sequence"/>
</dbReference>
<accession>A0AAV5ESE8</accession>
<organism evidence="8 9">
    <name type="scientific">Eleusine coracana subsp. coracana</name>
    <dbReference type="NCBI Taxonomy" id="191504"/>
    <lineage>
        <taxon>Eukaryota</taxon>
        <taxon>Viridiplantae</taxon>
        <taxon>Streptophyta</taxon>
        <taxon>Embryophyta</taxon>
        <taxon>Tracheophyta</taxon>
        <taxon>Spermatophyta</taxon>
        <taxon>Magnoliopsida</taxon>
        <taxon>Liliopsida</taxon>
        <taxon>Poales</taxon>
        <taxon>Poaceae</taxon>
        <taxon>PACMAD clade</taxon>
        <taxon>Chloridoideae</taxon>
        <taxon>Cynodonteae</taxon>
        <taxon>Eleusininae</taxon>
        <taxon>Eleusine</taxon>
    </lineage>
</organism>
<dbReference type="EMBL" id="BQKI01000079">
    <property type="protein sequence ID" value="GJN26323.1"/>
    <property type="molecule type" value="Genomic_DNA"/>
</dbReference>
<evidence type="ECO:0000256" key="1">
    <source>
        <dbReference type="ARBA" id="ARBA00004479"/>
    </source>
</evidence>
<dbReference type="EC" id="2.7.11.1" evidence="2"/>
<name>A0AAV5ESE8_ELECO</name>
<dbReference type="InterPro" id="IPR036426">
    <property type="entry name" value="Bulb-type_lectin_dom_sf"/>
</dbReference>
<dbReference type="Pfam" id="PF01453">
    <property type="entry name" value="B_lectin"/>
    <property type="match status" value="1"/>
</dbReference>
<comment type="catalytic activity">
    <reaction evidence="4">
        <text>L-threonyl-[protein] + ATP = O-phospho-L-threonyl-[protein] + ADP + H(+)</text>
        <dbReference type="Rhea" id="RHEA:46608"/>
        <dbReference type="Rhea" id="RHEA-COMP:11060"/>
        <dbReference type="Rhea" id="RHEA-COMP:11605"/>
        <dbReference type="ChEBI" id="CHEBI:15378"/>
        <dbReference type="ChEBI" id="CHEBI:30013"/>
        <dbReference type="ChEBI" id="CHEBI:30616"/>
        <dbReference type="ChEBI" id="CHEBI:61977"/>
        <dbReference type="ChEBI" id="CHEBI:456216"/>
        <dbReference type="EC" id="2.7.11.1"/>
    </reaction>
</comment>
<feature type="signal peptide" evidence="6">
    <location>
        <begin position="1"/>
        <end position="30"/>
    </location>
</feature>
<comment type="catalytic activity">
    <reaction evidence="5">
        <text>L-seryl-[protein] + ATP = O-phospho-L-seryl-[protein] + ADP + H(+)</text>
        <dbReference type="Rhea" id="RHEA:17989"/>
        <dbReference type="Rhea" id="RHEA-COMP:9863"/>
        <dbReference type="Rhea" id="RHEA-COMP:11604"/>
        <dbReference type="ChEBI" id="CHEBI:15378"/>
        <dbReference type="ChEBI" id="CHEBI:29999"/>
        <dbReference type="ChEBI" id="CHEBI:30616"/>
        <dbReference type="ChEBI" id="CHEBI:83421"/>
        <dbReference type="ChEBI" id="CHEBI:456216"/>
        <dbReference type="EC" id="2.7.11.1"/>
    </reaction>
</comment>
<keyword evidence="9" id="KW-1185">Reference proteome</keyword>
<dbReference type="Gene3D" id="2.90.10.10">
    <property type="entry name" value="Bulb-type lectin domain"/>
    <property type="match status" value="1"/>
</dbReference>
<proteinExistence type="predicted"/>
<dbReference type="PROSITE" id="PS50927">
    <property type="entry name" value="BULB_LECTIN"/>
    <property type="match status" value="1"/>
</dbReference>
<dbReference type="InterPro" id="IPR001480">
    <property type="entry name" value="Bulb-type_lectin_dom"/>
</dbReference>
<evidence type="ECO:0000256" key="3">
    <source>
        <dbReference type="ARBA" id="ARBA00023170"/>
    </source>
</evidence>
<dbReference type="PANTHER" id="PTHR32444:SF235">
    <property type="entry name" value="OS01G0783900 PROTEIN"/>
    <property type="match status" value="1"/>
</dbReference>
<dbReference type="GO" id="GO:0051707">
    <property type="term" value="P:response to other organism"/>
    <property type="evidence" value="ECO:0007669"/>
    <property type="project" value="UniProtKB-ARBA"/>
</dbReference>
<evidence type="ECO:0000313" key="8">
    <source>
        <dbReference type="EMBL" id="GJN26323.1"/>
    </source>
</evidence>
<dbReference type="SUPFAM" id="SSF51110">
    <property type="entry name" value="alpha-D-mannose-specific plant lectins"/>
    <property type="match status" value="1"/>
</dbReference>
<dbReference type="GO" id="GO:0016020">
    <property type="term" value="C:membrane"/>
    <property type="evidence" value="ECO:0007669"/>
    <property type="project" value="UniProtKB-SubCell"/>
</dbReference>
<dbReference type="AlphaFoldDB" id="A0AAV5ESE8"/>
<dbReference type="PANTHER" id="PTHR32444">
    <property type="entry name" value="BULB-TYPE LECTIN DOMAIN-CONTAINING PROTEIN"/>
    <property type="match status" value="1"/>
</dbReference>
<evidence type="ECO:0000256" key="6">
    <source>
        <dbReference type="SAM" id="SignalP"/>
    </source>
</evidence>
<comment type="caution">
    <text evidence="8">The sequence shown here is derived from an EMBL/GenBank/DDBJ whole genome shotgun (WGS) entry which is preliminary data.</text>
</comment>
<evidence type="ECO:0000313" key="9">
    <source>
        <dbReference type="Proteomes" id="UP001054889"/>
    </source>
</evidence>
<feature type="chain" id="PRO_5043416770" description="non-specific serine/threonine protein kinase" evidence="6">
    <location>
        <begin position="31"/>
        <end position="230"/>
    </location>
</feature>